<dbReference type="AlphaFoldDB" id="X1I255"/>
<comment type="caution">
    <text evidence="2">The sequence shown here is derived from an EMBL/GenBank/DDBJ whole genome shotgun (WGS) entry which is preliminary data.</text>
</comment>
<evidence type="ECO:0000259" key="1">
    <source>
        <dbReference type="Pfam" id="PF13635"/>
    </source>
</evidence>
<dbReference type="InterPro" id="IPR025420">
    <property type="entry name" value="DUF4143"/>
</dbReference>
<dbReference type="PANTHER" id="PTHR43566">
    <property type="entry name" value="CONSERVED PROTEIN"/>
    <property type="match status" value="1"/>
</dbReference>
<reference evidence="2" key="1">
    <citation type="journal article" date="2014" name="Front. Microbiol.">
        <title>High frequency of phylogenetically diverse reductive dehalogenase-homologous genes in deep subseafloor sedimentary metagenomes.</title>
        <authorList>
            <person name="Kawai M."/>
            <person name="Futagami T."/>
            <person name="Toyoda A."/>
            <person name="Takaki Y."/>
            <person name="Nishi S."/>
            <person name="Hori S."/>
            <person name="Arai W."/>
            <person name="Tsubouchi T."/>
            <person name="Morono Y."/>
            <person name="Uchiyama I."/>
            <person name="Ito T."/>
            <person name="Fujiyama A."/>
            <person name="Inagaki F."/>
            <person name="Takami H."/>
        </authorList>
    </citation>
    <scope>NUCLEOTIDE SEQUENCE</scope>
    <source>
        <strain evidence="2">Expedition CK06-06</strain>
    </source>
</reference>
<sequence>ELALSSGLSRPTVKKYLFLLENTYVLKLVLPFFTNKRTEITKTPKVYFEDVGLRNGVINNFNLLNQRADRGAILENFVFSQLSKENDLSQEIRFWRSQAKNEVDFIWQRNLSEVYPIEVKLNYSCKQPFPSGLKSFISLYHPSRGFIIHRGEFDLLNFKKTKIYVIPAWTI</sequence>
<gene>
    <name evidence="2" type="ORF">S03H2_42328</name>
</gene>
<name>X1I255_9ZZZZ</name>
<accession>X1I255</accession>
<dbReference type="PANTHER" id="PTHR43566:SF1">
    <property type="entry name" value="AAA+ ATPASE DOMAIN-CONTAINING PROTEIN"/>
    <property type="match status" value="1"/>
</dbReference>
<evidence type="ECO:0000313" key="2">
    <source>
        <dbReference type="EMBL" id="GAH75807.1"/>
    </source>
</evidence>
<dbReference type="EMBL" id="BARU01026342">
    <property type="protein sequence ID" value="GAH75807.1"/>
    <property type="molecule type" value="Genomic_DNA"/>
</dbReference>
<proteinExistence type="predicted"/>
<dbReference type="Pfam" id="PF13635">
    <property type="entry name" value="DUF4143"/>
    <property type="match status" value="1"/>
</dbReference>
<feature type="domain" description="DUF4143" evidence="1">
    <location>
        <begin position="3"/>
        <end position="121"/>
    </location>
</feature>
<feature type="non-terminal residue" evidence="2">
    <location>
        <position position="1"/>
    </location>
</feature>
<protein>
    <recommendedName>
        <fullName evidence="1">DUF4143 domain-containing protein</fullName>
    </recommendedName>
</protein>
<organism evidence="2">
    <name type="scientific">marine sediment metagenome</name>
    <dbReference type="NCBI Taxonomy" id="412755"/>
    <lineage>
        <taxon>unclassified sequences</taxon>
        <taxon>metagenomes</taxon>
        <taxon>ecological metagenomes</taxon>
    </lineage>
</organism>